<sequence length="274" mass="29926">MLAALGLTAIGLPQVWYPMWFDQGAFAACGDVLRRGGVFLRDCWDVRGPLTPALYALATALEPTQPAVFAFNLAWQATSATLLGVLAWRMFGSRLSGMVAGALLWLTMATLNYWSVAQAEGFANLCFIAATLCVWEAGRFIDRRQTRWLFAGGAFAGALFWFKYPFALYAIVLMVWALAQRRHIGAAALVGAGAALTTALGSAYFLINGALEDLLLHLSYAIANFHNKPLDERWAWLTGLFWVEITTFVQIGSTPTAGFKDTVPQVQSLGRGYP</sequence>
<keyword evidence="1" id="KW-0472">Membrane</keyword>
<feature type="transmembrane region" description="Helical" evidence="1">
    <location>
        <begin position="184"/>
        <end position="207"/>
    </location>
</feature>
<organism evidence="2 3">
    <name type="scientific">Candidatus Thermofonsia Clade 3 bacterium</name>
    <dbReference type="NCBI Taxonomy" id="2364212"/>
    <lineage>
        <taxon>Bacteria</taxon>
        <taxon>Bacillati</taxon>
        <taxon>Chloroflexota</taxon>
        <taxon>Candidatus Thermofontia</taxon>
        <taxon>Candidatus Thermofonsia Clade 3</taxon>
    </lineage>
</organism>
<comment type="caution">
    <text evidence="2">The sequence shown here is derived from an EMBL/GenBank/DDBJ whole genome shotgun (WGS) entry which is preliminary data.</text>
</comment>
<protein>
    <submittedName>
        <fullName evidence="2">Uncharacterized protein</fullName>
    </submittedName>
</protein>
<evidence type="ECO:0000313" key="2">
    <source>
        <dbReference type="EMBL" id="PJF46979.1"/>
    </source>
</evidence>
<feature type="transmembrane region" description="Helical" evidence="1">
    <location>
        <begin position="67"/>
        <end position="88"/>
    </location>
</feature>
<dbReference type="Proteomes" id="UP000230790">
    <property type="component" value="Unassembled WGS sequence"/>
</dbReference>
<evidence type="ECO:0000313" key="3">
    <source>
        <dbReference type="Proteomes" id="UP000230790"/>
    </source>
</evidence>
<dbReference type="EMBL" id="PGTN01000077">
    <property type="protein sequence ID" value="PJF46979.1"/>
    <property type="molecule type" value="Genomic_DNA"/>
</dbReference>
<feature type="transmembrane region" description="Helical" evidence="1">
    <location>
        <begin position="95"/>
        <end position="116"/>
    </location>
</feature>
<keyword evidence="1" id="KW-1133">Transmembrane helix</keyword>
<reference evidence="2 3" key="1">
    <citation type="submission" date="2017-11" db="EMBL/GenBank/DDBJ databases">
        <title>Evolution of Phototrophy in the Chloroflexi Phylum Driven by Horizontal Gene Transfer.</title>
        <authorList>
            <person name="Ward L.M."/>
            <person name="Hemp J."/>
            <person name="Shih P.M."/>
            <person name="Mcglynn S.E."/>
            <person name="Fischer W."/>
        </authorList>
    </citation>
    <scope>NUCLEOTIDE SEQUENCE [LARGE SCALE GENOMIC DNA]</scope>
    <source>
        <strain evidence="2">JP3_7</strain>
    </source>
</reference>
<feature type="transmembrane region" description="Helical" evidence="1">
    <location>
        <begin position="148"/>
        <end position="178"/>
    </location>
</feature>
<feature type="non-terminal residue" evidence="2">
    <location>
        <position position="274"/>
    </location>
</feature>
<accession>A0A2M8QB13</accession>
<dbReference type="AlphaFoldDB" id="A0A2M8QB13"/>
<proteinExistence type="predicted"/>
<keyword evidence="1" id="KW-0812">Transmembrane</keyword>
<name>A0A2M8QB13_9CHLR</name>
<evidence type="ECO:0000256" key="1">
    <source>
        <dbReference type="SAM" id="Phobius"/>
    </source>
</evidence>
<gene>
    <name evidence="2" type="ORF">CUN48_11080</name>
</gene>